<sequence length="746" mass="81096">MSKLNPFLRTSFLALTAALAQPALAQSTTAEVADQGATDMGDIVVTAQKREQSVNRVPLAITAVEGGKLLSQGVVGVKDLNSIAPNLQIRTVGSNSFVGLSIRGISNASYALNANPAVSTYIDGVYVDMPAGLANVMYDLQRIEVLRGPQGTLYGRNATGGNLNIVTADPKFEFGGSADLSYGSFDDVLAHAAVNVPVSDTLAVRFSGFMHRSDGMFDTQGTTARNYGAADDFGGRATLLWKPSPSLTWRLSYDGFAMRGTPGLSIATNDAVKPVNGLPIFEQPTTGDPEPLTRLQSHTIRSRLDWEFADHLTLSYIAGYQRLKMHYAWASAGEIPSDRAPSYQQELAYKSESTSHEINLSFSNSWLTNVAGATYFRNDIPYLFVASRYPITGRFSLQAANDGISKESWGIFNQSTVSVTDALRITAGLRYSDDWQSIAAATTVSCSLAANPTIRLHDVLSITPQTTGCNAPTTSNFAEETSSKVTWRAGVEYDLAPGTMGYATIATGYKQGGVQPNAPLVFGRTFRPETVTNYEAGVKGRAFAGTLNYRLAGFYSDYKDLQVFQYIALGATSTTVTSNAGAARIYGLELEADWSPTPNDRISSFLTYTNARYTRFDNAVDSRTGAIVPSLAGNMLPLAPDWTFRIQYAHDFELANGGRITPQATFFTQSTSYTQAINAPAYRIRPFTRSDLNLTYVSPNENWTLSAYVFNLENHIIKNNDYSGTNLVFSDFQPPRTWGVRVAVKY</sequence>
<evidence type="ECO:0000256" key="13">
    <source>
        <dbReference type="SAM" id="SignalP"/>
    </source>
</evidence>
<evidence type="ECO:0000256" key="2">
    <source>
        <dbReference type="ARBA" id="ARBA00022448"/>
    </source>
</evidence>
<dbReference type="InterPro" id="IPR036942">
    <property type="entry name" value="Beta-barrel_TonB_sf"/>
</dbReference>
<gene>
    <name evidence="16" type="ORF">K7G82_17680</name>
</gene>
<evidence type="ECO:0000313" key="16">
    <source>
        <dbReference type="EMBL" id="MBY8824139.1"/>
    </source>
</evidence>
<dbReference type="InterPro" id="IPR012910">
    <property type="entry name" value="Plug_dom"/>
</dbReference>
<comment type="subcellular location">
    <subcellularLocation>
        <location evidence="1 11">Cell outer membrane</location>
        <topology evidence="1 11">Multi-pass membrane protein</topology>
    </subcellularLocation>
</comment>
<evidence type="ECO:0000256" key="6">
    <source>
        <dbReference type="ARBA" id="ARBA00023004"/>
    </source>
</evidence>
<dbReference type="PANTHER" id="PTHR32552">
    <property type="entry name" value="FERRICHROME IRON RECEPTOR-RELATED"/>
    <property type="match status" value="1"/>
</dbReference>
<keyword evidence="17" id="KW-1185">Reference proteome</keyword>
<evidence type="ECO:0000256" key="3">
    <source>
        <dbReference type="ARBA" id="ARBA00022452"/>
    </source>
</evidence>
<evidence type="ECO:0000256" key="4">
    <source>
        <dbReference type="ARBA" id="ARBA00022496"/>
    </source>
</evidence>
<dbReference type="Pfam" id="PF07715">
    <property type="entry name" value="Plug"/>
    <property type="match status" value="1"/>
</dbReference>
<dbReference type="RefSeq" id="WP_222991226.1">
    <property type="nucleotide sequence ID" value="NZ_JAINVV010000008.1"/>
</dbReference>
<dbReference type="PANTHER" id="PTHR32552:SF81">
    <property type="entry name" value="TONB-DEPENDENT OUTER MEMBRANE RECEPTOR"/>
    <property type="match status" value="1"/>
</dbReference>
<keyword evidence="2 11" id="KW-0813">Transport</keyword>
<evidence type="ECO:0000256" key="5">
    <source>
        <dbReference type="ARBA" id="ARBA00022692"/>
    </source>
</evidence>
<evidence type="ECO:0000256" key="1">
    <source>
        <dbReference type="ARBA" id="ARBA00004571"/>
    </source>
</evidence>
<organism evidence="16 17">
    <name type="scientific">Sphingomonas colocasiae</name>
    <dbReference type="NCBI Taxonomy" id="1848973"/>
    <lineage>
        <taxon>Bacteria</taxon>
        <taxon>Pseudomonadati</taxon>
        <taxon>Pseudomonadota</taxon>
        <taxon>Alphaproteobacteria</taxon>
        <taxon>Sphingomonadales</taxon>
        <taxon>Sphingomonadaceae</taxon>
        <taxon>Sphingomonas</taxon>
    </lineage>
</organism>
<dbReference type="CDD" id="cd01347">
    <property type="entry name" value="ligand_gated_channel"/>
    <property type="match status" value="1"/>
</dbReference>
<keyword evidence="8 12" id="KW-0798">TonB box</keyword>
<dbReference type="PROSITE" id="PS52016">
    <property type="entry name" value="TONB_DEPENDENT_REC_3"/>
    <property type="match status" value="1"/>
</dbReference>
<dbReference type="SUPFAM" id="SSF56935">
    <property type="entry name" value="Porins"/>
    <property type="match status" value="1"/>
</dbReference>
<keyword evidence="3 11" id="KW-1134">Transmembrane beta strand</keyword>
<dbReference type="Pfam" id="PF00593">
    <property type="entry name" value="TonB_dep_Rec_b-barrel"/>
    <property type="match status" value="1"/>
</dbReference>
<evidence type="ECO:0000256" key="9">
    <source>
        <dbReference type="ARBA" id="ARBA00023136"/>
    </source>
</evidence>
<evidence type="ECO:0000256" key="7">
    <source>
        <dbReference type="ARBA" id="ARBA00023065"/>
    </source>
</evidence>
<comment type="similarity">
    <text evidence="11 12">Belongs to the TonB-dependent receptor family.</text>
</comment>
<dbReference type="InterPro" id="IPR039426">
    <property type="entry name" value="TonB-dep_rcpt-like"/>
</dbReference>
<evidence type="ECO:0000313" key="17">
    <source>
        <dbReference type="Proteomes" id="UP000706039"/>
    </source>
</evidence>
<comment type="caution">
    <text evidence="16">The sequence shown here is derived from an EMBL/GenBank/DDBJ whole genome shotgun (WGS) entry which is preliminary data.</text>
</comment>
<evidence type="ECO:0000259" key="14">
    <source>
        <dbReference type="Pfam" id="PF00593"/>
    </source>
</evidence>
<dbReference type="EMBL" id="JAINVV010000008">
    <property type="protein sequence ID" value="MBY8824139.1"/>
    <property type="molecule type" value="Genomic_DNA"/>
</dbReference>
<keyword evidence="16" id="KW-0675">Receptor</keyword>
<keyword evidence="10 11" id="KW-0998">Cell outer membrane</keyword>
<evidence type="ECO:0000259" key="15">
    <source>
        <dbReference type="Pfam" id="PF07715"/>
    </source>
</evidence>
<keyword evidence="4" id="KW-0410">Iron transport</keyword>
<keyword evidence="13" id="KW-0732">Signal</keyword>
<protein>
    <submittedName>
        <fullName evidence="16">TonB-dependent receptor</fullName>
    </submittedName>
</protein>
<accession>A0ABS7PS27</accession>
<dbReference type="Gene3D" id="2.40.170.20">
    <property type="entry name" value="TonB-dependent receptor, beta-barrel domain"/>
    <property type="match status" value="1"/>
</dbReference>
<keyword evidence="5 11" id="KW-0812">Transmembrane</keyword>
<proteinExistence type="inferred from homology"/>
<feature type="signal peptide" evidence="13">
    <location>
        <begin position="1"/>
        <end position="25"/>
    </location>
</feature>
<feature type="chain" id="PRO_5045954691" evidence="13">
    <location>
        <begin position="26"/>
        <end position="746"/>
    </location>
</feature>
<reference evidence="16 17" key="1">
    <citation type="submission" date="2021-08" db="EMBL/GenBank/DDBJ databases">
        <authorList>
            <person name="Tuo L."/>
        </authorList>
    </citation>
    <scope>NUCLEOTIDE SEQUENCE [LARGE SCALE GENOMIC DNA]</scope>
    <source>
        <strain evidence="16 17">JCM 31229</strain>
    </source>
</reference>
<dbReference type="InterPro" id="IPR000531">
    <property type="entry name" value="Beta-barrel_TonB"/>
</dbReference>
<evidence type="ECO:0000256" key="10">
    <source>
        <dbReference type="ARBA" id="ARBA00023237"/>
    </source>
</evidence>
<keyword evidence="9 11" id="KW-0472">Membrane</keyword>
<feature type="domain" description="TonB-dependent receptor plug" evidence="15">
    <location>
        <begin position="55"/>
        <end position="161"/>
    </location>
</feature>
<feature type="domain" description="TonB-dependent receptor-like beta-barrel" evidence="14">
    <location>
        <begin position="283"/>
        <end position="712"/>
    </location>
</feature>
<evidence type="ECO:0000256" key="12">
    <source>
        <dbReference type="RuleBase" id="RU003357"/>
    </source>
</evidence>
<evidence type="ECO:0000256" key="11">
    <source>
        <dbReference type="PROSITE-ProRule" id="PRU01360"/>
    </source>
</evidence>
<dbReference type="Proteomes" id="UP000706039">
    <property type="component" value="Unassembled WGS sequence"/>
</dbReference>
<keyword evidence="6" id="KW-0408">Iron</keyword>
<evidence type="ECO:0000256" key="8">
    <source>
        <dbReference type="ARBA" id="ARBA00023077"/>
    </source>
</evidence>
<keyword evidence="7" id="KW-0406">Ion transport</keyword>
<name>A0ABS7PS27_9SPHN</name>